<sequence>MANTKSSSGEEQVKTLTPYIRYSLSLFLILVGSFFLFYAAYSNFDFRINLDNPKATSVQNPQLKVEKIYIPKLGRVLYVSDGEVADNRWVISPTGVSYLTTSAEPGTKGNSVIYGHNTISVLGGLWRVGEGDDIYVVMGNGQFYKYRVFERKEIDPSAVDILSQTPDSRLTIYTCSGFLDSARFVVISRLQTT</sequence>
<keyword evidence="2" id="KW-0812">Transmembrane</keyword>
<reference evidence="3 4" key="1">
    <citation type="journal article" date="2015" name="Nature">
        <title>rRNA introns, odd ribosomes, and small enigmatic genomes across a large radiation of phyla.</title>
        <authorList>
            <person name="Brown C.T."/>
            <person name="Hug L.A."/>
            <person name="Thomas B.C."/>
            <person name="Sharon I."/>
            <person name="Castelle C.J."/>
            <person name="Singh A."/>
            <person name="Wilkins M.J."/>
            <person name="Williams K.H."/>
            <person name="Banfield J.F."/>
        </authorList>
    </citation>
    <scope>NUCLEOTIDE SEQUENCE [LARGE SCALE GENOMIC DNA]</scope>
</reference>
<dbReference type="Gene3D" id="2.40.260.10">
    <property type="entry name" value="Sortase"/>
    <property type="match status" value="1"/>
</dbReference>
<keyword evidence="1" id="KW-0378">Hydrolase</keyword>
<evidence type="ECO:0000313" key="4">
    <source>
        <dbReference type="Proteomes" id="UP000034531"/>
    </source>
</evidence>
<dbReference type="InterPro" id="IPR023365">
    <property type="entry name" value="Sortase_dom-sf"/>
</dbReference>
<dbReference type="InterPro" id="IPR005754">
    <property type="entry name" value="Sortase"/>
</dbReference>
<evidence type="ECO:0000256" key="2">
    <source>
        <dbReference type="SAM" id="Phobius"/>
    </source>
</evidence>
<proteinExistence type="predicted"/>
<evidence type="ECO:0000256" key="1">
    <source>
        <dbReference type="ARBA" id="ARBA00022801"/>
    </source>
</evidence>
<keyword evidence="2" id="KW-1133">Transmembrane helix</keyword>
<comment type="caution">
    <text evidence="3">The sequence shown here is derived from an EMBL/GenBank/DDBJ whole genome shotgun (WGS) entry which is preliminary data.</text>
</comment>
<dbReference type="Pfam" id="PF04203">
    <property type="entry name" value="Sortase"/>
    <property type="match status" value="1"/>
</dbReference>
<accession>A0A0G0ULD6</accession>
<evidence type="ECO:0008006" key="5">
    <source>
        <dbReference type="Google" id="ProtNLM"/>
    </source>
</evidence>
<dbReference type="SUPFAM" id="SSF63817">
    <property type="entry name" value="Sortase"/>
    <property type="match status" value="1"/>
</dbReference>
<protein>
    <recommendedName>
        <fullName evidence="5">Sortase family protein</fullName>
    </recommendedName>
</protein>
<dbReference type="EMBL" id="LBYI01000003">
    <property type="protein sequence ID" value="KKR51052.1"/>
    <property type="molecule type" value="Genomic_DNA"/>
</dbReference>
<organism evidence="3 4">
    <name type="scientific">Candidatus Curtissbacteria bacterium GW2011_GWA1_40_16</name>
    <dbReference type="NCBI Taxonomy" id="1618405"/>
    <lineage>
        <taxon>Bacteria</taxon>
        <taxon>Candidatus Curtissiibacteriota</taxon>
    </lineage>
</organism>
<keyword evidence="2" id="KW-0472">Membrane</keyword>
<name>A0A0G0ULD6_9BACT</name>
<evidence type="ECO:0000313" key="3">
    <source>
        <dbReference type="EMBL" id="KKR51052.1"/>
    </source>
</evidence>
<gene>
    <name evidence="3" type="ORF">UT84_C0003G0047</name>
</gene>
<dbReference type="AlphaFoldDB" id="A0A0G0ULD6"/>
<dbReference type="Proteomes" id="UP000034531">
    <property type="component" value="Unassembled WGS sequence"/>
</dbReference>
<feature type="transmembrane region" description="Helical" evidence="2">
    <location>
        <begin position="20"/>
        <end position="41"/>
    </location>
</feature>
<dbReference type="GO" id="GO:0016787">
    <property type="term" value="F:hydrolase activity"/>
    <property type="evidence" value="ECO:0007669"/>
    <property type="project" value="UniProtKB-KW"/>
</dbReference>